<protein>
    <submittedName>
        <fullName evidence="6">GntR family transcriptional regulator</fullName>
    </submittedName>
</protein>
<accession>A0A7C3DDB9</accession>
<dbReference type="PANTHER" id="PTHR43537:SF24">
    <property type="entry name" value="GLUCONATE OPERON TRANSCRIPTIONAL REPRESSOR"/>
    <property type="match status" value="1"/>
</dbReference>
<keyword evidence="3" id="KW-0804">Transcription</keyword>
<dbReference type="PANTHER" id="PTHR43537">
    <property type="entry name" value="TRANSCRIPTIONAL REGULATOR, GNTR FAMILY"/>
    <property type="match status" value="1"/>
</dbReference>
<dbReference type="InterPro" id="IPR036390">
    <property type="entry name" value="WH_DNA-bd_sf"/>
</dbReference>
<dbReference type="EMBL" id="DSWI01000016">
    <property type="protein sequence ID" value="HFG20686.1"/>
    <property type="molecule type" value="Genomic_DNA"/>
</dbReference>
<dbReference type="SUPFAM" id="SSF48008">
    <property type="entry name" value="GntR ligand-binding domain-like"/>
    <property type="match status" value="1"/>
</dbReference>
<organism evidence="6">
    <name type="scientific">Meiothermus ruber</name>
    <dbReference type="NCBI Taxonomy" id="277"/>
    <lineage>
        <taxon>Bacteria</taxon>
        <taxon>Thermotogati</taxon>
        <taxon>Deinococcota</taxon>
        <taxon>Deinococci</taxon>
        <taxon>Thermales</taxon>
        <taxon>Thermaceae</taxon>
        <taxon>Meiothermus</taxon>
    </lineage>
</organism>
<dbReference type="InterPro" id="IPR036388">
    <property type="entry name" value="WH-like_DNA-bd_sf"/>
</dbReference>
<feature type="domain" description="HTH gntR-type" evidence="5">
    <location>
        <begin position="13"/>
        <end position="80"/>
    </location>
</feature>
<dbReference type="SMART" id="SM00895">
    <property type="entry name" value="FCD"/>
    <property type="match status" value="1"/>
</dbReference>
<dbReference type="CDD" id="cd07377">
    <property type="entry name" value="WHTH_GntR"/>
    <property type="match status" value="1"/>
</dbReference>
<evidence type="ECO:0000313" key="6">
    <source>
        <dbReference type="EMBL" id="HFG20686.1"/>
    </source>
</evidence>
<dbReference type="InterPro" id="IPR011711">
    <property type="entry name" value="GntR_C"/>
</dbReference>
<dbReference type="InterPro" id="IPR008920">
    <property type="entry name" value="TF_FadR/GntR_C"/>
</dbReference>
<evidence type="ECO:0000259" key="5">
    <source>
        <dbReference type="PROSITE" id="PS50949"/>
    </source>
</evidence>
<dbReference type="AlphaFoldDB" id="A0A7C3DDB9"/>
<feature type="region of interest" description="Disordered" evidence="4">
    <location>
        <begin position="218"/>
        <end position="250"/>
    </location>
</feature>
<name>A0A7C3DDB9_MEIRU</name>
<dbReference type="SMART" id="SM00345">
    <property type="entry name" value="HTH_GNTR"/>
    <property type="match status" value="1"/>
</dbReference>
<dbReference type="InterPro" id="IPR000524">
    <property type="entry name" value="Tscrpt_reg_HTH_GntR"/>
</dbReference>
<comment type="caution">
    <text evidence="6">The sequence shown here is derived from an EMBL/GenBank/DDBJ whole genome shotgun (WGS) entry which is preliminary data.</text>
</comment>
<evidence type="ECO:0000256" key="4">
    <source>
        <dbReference type="SAM" id="MobiDB-lite"/>
    </source>
</evidence>
<gene>
    <name evidence="6" type="ORF">ENS82_08215</name>
</gene>
<sequence length="250" mass="27975">MPIPETTPTLERPILRESVYAQLRDWIVQGVLEPGEQLRDQELALRLGVSRTPVREALRRLEDEGLVETAKNRWTRVRPVDLKEAGQIYPIRAVLDGLALRLAFPWLDKASLSTMRKANRALQSALKNADIPAAVEADAAFHDEYVRHCGNPELMEIIRGLRVKHHRLELAYFGSPKPGLVSVEEHQGIMEAIKDADVEAAQQRLYHHFHNALARLIPDSVSSPPNGGELTRPKLSAQRRAIPPLGTGVL</sequence>
<keyword evidence="2" id="KW-0238">DNA-binding</keyword>
<reference evidence="6" key="1">
    <citation type="journal article" date="2020" name="mSystems">
        <title>Genome- and Community-Level Interaction Insights into Carbon Utilization and Element Cycling Functions of Hydrothermarchaeota in Hydrothermal Sediment.</title>
        <authorList>
            <person name="Zhou Z."/>
            <person name="Liu Y."/>
            <person name="Xu W."/>
            <person name="Pan J."/>
            <person name="Luo Z.H."/>
            <person name="Li M."/>
        </authorList>
    </citation>
    <scope>NUCLEOTIDE SEQUENCE [LARGE SCALE GENOMIC DNA]</scope>
    <source>
        <strain evidence="6">SpSt-524</strain>
    </source>
</reference>
<dbReference type="GO" id="GO:0043565">
    <property type="term" value="F:sequence-specific DNA binding"/>
    <property type="evidence" value="ECO:0007669"/>
    <property type="project" value="InterPro"/>
</dbReference>
<evidence type="ECO:0000256" key="1">
    <source>
        <dbReference type="ARBA" id="ARBA00023015"/>
    </source>
</evidence>
<dbReference type="Gene3D" id="1.20.120.530">
    <property type="entry name" value="GntR ligand-binding domain-like"/>
    <property type="match status" value="1"/>
</dbReference>
<dbReference type="SUPFAM" id="SSF46785">
    <property type="entry name" value="Winged helix' DNA-binding domain"/>
    <property type="match status" value="1"/>
</dbReference>
<proteinExistence type="predicted"/>
<evidence type="ECO:0000256" key="2">
    <source>
        <dbReference type="ARBA" id="ARBA00023125"/>
    </source>
</evidence>
<dbReference type="PRINTS" id="PR00033">
    <property type="entry name" value="HTHASNC"/>
</dbReference>
<dbReference type="Pfam" id="PF07729">
    <property type="entry name" value="FCD"/>
    <property type="match status" value="1"/>
</dbReference>
<dbReference type="PRINTS" id="PR00035">
    <property type="entry name" value="HTHGNTR"/>
</dbReference>
<evidence type="ECO:0000256" key="3">
    <source>
        <dbReference type="ARBA" id="ARBA00023163"/>
    </source>
</evidence>
<dbReference type="Gene3D" id="1.10.10.10">
    <property type="entry name" value="Winged helix-like DNA-binding domain superfamily/Winged helix DNA-binding domain"/>
    <property type="match status" value="1"/>
</dbReference>
<dbReference type="Pfam" id="PF00392">
    <property type="entry name" value="GntR"/>
    <property type="match status" value="1"/>
</dbReference>
<dbReference type="GO" id="GO:0003700">
    <property type="term" value="F:DNA-binding transcription factor activity"/>
    <property type="evidence" value="ECO:0007669"/>
    <property type="project" value="InterPro"/>
</dbReference>
<dbReference type="InterPro" id="IPR000485">
    <property type="entry name" value="AsnC-type_HTH_dom"/>
</dbReference>
<keyword evidence="1" id="KW-0805">Transcription regulation</keyword>
<dbReference type="PROSITE" id="PS50949">
    <property type="entry name" value="HTH_GNTR"/>
    <property type="match status" value="1"/>
</dbReference>